<evidence type="ECO:0000256" key="4">
    <source>
        <dbReference type="ARBA" id="ARBA00022730"/>
    </source>
</evidence>
<dbReference type="InterPro" id="IPR019979">
    <property type="entry name" value="Ribosomal_uS17_CS"/>
</dbReference>
<evidence type="ECO:0000256" key="1">
    <source>
        <dbReference type="ARBA" id="ARBA00002932"/>
    </source>
</evidence>
<dbReference type="PANTHER" id="PTHR10744">
    <property type="entry name" value="40S RIBOSOMAL PROTEIN S11 FAMILY MEMBER"/>
    <property type="match status" value="1"/>
</dbReference>
<name>A0A1Z1MT45_9FLOR</name>
<proteinExistence type="inferred from homology"/>
<evidence type="ECO:0000256" key="5">
    <source>
        <dbReference type="ARBA" id="ARBA00022884"/>
    </source>
</evidence>
<dbReference type="PANTHER" id="PTHR10744:SF1">
    <property type="entry name" value="SMALL RIBOSOMAL SUBUNIT PROTEIN US17M"/>
    <property type="match status" value="1"/>
</dbReference>
<keyword evidence="5 9" id="KW-0694">RNA-binding</keyword>
<reference evidence="11" key="1">
    <citation type="journal article" date="2017" name="J. Phycol.">
        <title>Analysis of chloroplast genomes and a supermatrix inform reclassification of the Rhodomelaceae (Rhodophyta).</title>
        <authorList>
            <person name="Diaz-Tapia P."/>
            <person name="Maggs C.A."/>
            <person name="West J.A."/>
            <person name="Verbruggen H."/>
        </authorList>
    </citation>
    <scope>NUCLEOTIDE SEQUENCE</scope>
    <source>
        <strain evidence="11">PD1720</strain>
    </source>
</reference>
<comment type="subunit">
    <text evidence="3 9">Part of the 30S ribosomal subunit.</text>
</comment>
<dbReference type="CDD" id="cd00364">
    <property type="entry name" value="Ribosomal_uS17"/>
    <property type="match status" value="1"/>
</dbReference>
<dbReference type="InterPro" id="IPR019984">
    <property type="entry name" value="Ribosomal_uS17_bact/chlr"/>
</dbReference>
<sequence>MNKKETVGIVISDKMNKTVTVAVKTPKKHRKYSKIINKTRKYYANDPENICKIGDIVRIEETKPISKNKRWKIKQIVQKI</sequence>
<dbReference type="RefSeq" id="YP_009399355.1">
    <property type="nucleotide sequence ID" value="NC_035296.1"/>
</dbReference>
<comment type="function">
    <text evidence="1 9">One of the primary rRNA binding proteins, it binds specifically to the 5'-end of 16S ribosomal RNA.</text>
</comment>
<dbReference type="HAMAP" id="MF_01345_B">
    <property type="entry name" value="Ribosomal_uS17_B"/>
    <property type="match status" value="1"/>
</dbReference>
<comment type="similarity">
    <text evidence="2 9 10">Belongs to the universal ribosomal protein uS17 family.</text>
</comment>
<evidence type="ECO:0000256" key="6">
    <source>
        <dbReference type="ARBA" id="ARBA00022980"/>
    </source>
</evidence>
<keyword evidence="6 9" id="KW-0689">Ribosomal protein</keyword>
<dbReference type="GO" id="GO:0022627">
    <property type="term" value="C:cytosolic small ribosomal subunit"/>
    <property type="evidence" value="ECO:0007669"/>
    <property type="project" value="TreeGrafter"/>
</dbReference>
<keyword evidence="7 9" id="KW-0687">Ribonucleoprotein</keyword>
<dbReference type="AlphaFoldDB" id="A0A1Z1MT45"/>
<organism evidence="11">
    <name type="scientific">Kapraunia schneideri</name>
    <dbReference type="NCBI Taxonomy" id="717899"/>
    <lineage>
        <taxon>Eukaryota</taxon>
        <taxon>Rhodophyta</taxon>
        <taxon>Florideophyceae</taxon>
        <taxon>Rhodymeniophycidae</taxon>
        <taxon>Ceramiales</taxon>
        <taxon>Rhodomelaceae</taxon>
        <taxon>Kapraunia</taxon>
    </lineage>
</organism>
<evidence type="ECO:0000256" key="7">
    <source>
        <dbReference type="ARBA" id="ARBA00023274"/>
    </source>
</evidence>
<evidence type="ECO:0000256" key="9">
    <source>
        <dbReference type="HAMAP-Rule" id="MF_01345"/>
    </source>
</evidence>
<keyword evidence="11" id="KW-0150">Chloroplast</keyword>
<geneLocation type="chloroplast" evidence="11"/>
<evidence type="ECO:0000256" key="8">
    <source>
        <dbReference type="ARBA" id="ARBA00035251"/>
    </source>
</evidence>
<gene>
    <name evidence="9 11" type="primary">rps17</name>
</gene>
<dbReference type="EMBL" id="MF101454">
    <property type="protein sequence ID" value="ARW68961.1"/>
    <property type="molecule type" value="Genomic_DNA"/>
</dbReference>
<evidence type="ECO:0000256" key="3">
    <source>
        <dbReference type="ARBA" id="ARBA00011458"/>
    </source>
</evidence>
<evidence type="ECO:0000256" key="10">
    <source>
        <dbReference type="RuleBase" id="RU003872"/>
    </source>
</evidence>
<accession>A0A1Z1MT45</accession>
<dbReference type="Pfam" id="PF00366">
    <property type="entry name" value="Ribosomal_S17"/>
    <property type="match status" value="1"/>
</dbReference>
<dbReference type="PRINTS" id="PR00973">
    <property type="entry name" value="RIBOSOMALS17"/>
</dbReference>
<dbReference type="GO" id="GO:0003735">
    <property type="term" value="F:structural constituent of ribosome"/>
    <property type="evidence" value="ECO:0007669"/>
    <property type="project" value="InterPro"/>
</dbReference>
<comment type="subcellular location">
    <subcellularLocation>
        <location evidence="9">Plastid</location>
        <location evidence="9">Chloroplast</location>
    </subcellularLocation>
</comment>
<dbReference type="GO" id="GO:0019843">
    <property type="term" value="F:rRNA binding"/>
    <property type="evidence" value="ECO:0007669"/>
    <property type="project" value="UniProtKB-UniRule"/>
</dbReference>
<dbReference type="GO" id="GO:0009507">
    <property type="term" value="C:chloroplast"/>
    <property type="evidence" value="ECO:0007669"/>
    <property type="project" value="UniProtKB-SubCell"/>
</dbReference>
<dbReference type="NCBIfam" id="NF004123">
    <property type="entry name" value="PRK05610.1"/>
    <property type="match status" value="1"/>
</dbReference>
<dbReference type="NCBIfam" id="TIGR03635">
    <property type="entry name" value="uS17_bact"/>
    <property type="match status" value="1"/>
</dbReference>
<dbReference type="InterPro" id="IPR012340">
    <property type="entry name" value="NA-bd_OB-fold"/>
</dbReference>
<dbReference type="InterPro" id="IPR000266">
    <property type="entry name" value="Ribosomal_uS17"/>
</dbReference>
<evidence type="ECO:0000313" key="11">
    <source>
        <dbReference type="EMBL" id="ARW68961.1"/>
    </source>
</evidence>
<dbReference type="SUPFAM" id="SSF50249">
    <property type="entry name" value="Nucleic acid-binding proteins"/>
    <property type="match status" value="1"/>
</dbReference>
<dbReference type="GO" id="GO:0006412">
    <property type="term" value="P:translation"/>
    <property type="evidence" value="ECO:0007669"/>
    <property type="project" value="UniProtKB-UniRule"/>
</dbReference>
<dbReference type="PROSITE" id="PS00056">
    <property type="entry name" value="RIBOSOMAL_S17"/>
    <property type="match status" value="1"/>
</dbReference>
<keyword evidence="11" id="KW-0934">Plastid</keyword>
<dbReference type="GeneID" id="33362033"/>
<keyword evidence="4 9" id="KW-0699">rRNA-binding</keyword>
<evidence type="ECO:0000256" key="2">
    <source>
        <dbReference type="ARBA" id="ARBA00010254"/>
    </source>
</evidence>
<protein>
    <recommendedName>
        <fullName evidence="8 9">Small ribosomal subunit protein uS17c</fullName>
    </recommendedName>
</protein>
<dbReference type="Gene3D" id="2.40.50.140">
    <property type="entry name" value="Nucleic acid-binding proteins"/>
    <property type="match status" value="1"/>
</dbReference>